<dbReference type="SMART" id="SM00554">
    <property type="entry name" value="FAS1"/>
    <property type="match status" value="1"/>
</dbReference>
<evidence type="ECO:0000313" key="3">
    <source>
        <dbReference type="EMBL" id="CEM24617.1"/>
    </source>
</evidence>
<dbReference type="Gene3D" id="2.30.180.10">
    <property type="entry name" value="FAS1 domain"/>
    <property type="match status" value="1"/>
</dbReference>
<organism evidence="3 4">
    <name type="scientific">Vitrella brassicaformis (strain CCMP3155)</name>
    <dbReference type="NCBI Taxonomy" id="1169540"/>
    <lineage>
        <taxon>Eukaryota</taxon>
        <taxon>Sar</taxon>
        <taxon>Alveolata</taxon>
        <taxon>Colpodellida</taxon>
        <taxon>Vitrellaceae</taxon>
        <taxon>Vitrella</taxon>
    </lineage>
</organism>
<sequence length="291" mass="31909">MSSSRPSVVSLFLVLGLLASFGSCVEKDGSNQLRFEDRSLSDLFASPPVNLTTFVGLLQDAGIAKMLADVKGPVTLFAPTNDAFSQLGNLDFLRNQTEVLQVVLTNHIVKGEVDISGKRQVFSVPTMGGEELTLSRDKKDKRIKVDGRWSVSVDEERPTVLRANHVLLTPKGFNMLIEVSQTCIESSSEELPAIDPIASPIADPIAGPLFPDSDLPDEPSGRIGGVIFTNVEYKECRPLHHLSHRIMAVPLIASGFDRARHAFKWRRASAATIRPHSPPIPTSERSRRLHL</sequence>
<dbReference type="AlphaFoldDB" id="A0A0G4G7F4"/>
<dbReference type="InterPro" id="IPR000782">
    <property type="entry name" value="FAS1_domain"/>
</dbReference>
<dbReference type="InParanoid" id="A0A0G4G7F4"/>
<feature type="signal peptide" evidence="1">
    <location>
        <begin position="1"/>
        <end position="24"/>
    </location>
</feature>
<evidence type="ECO:0000313" key="4">
    <source>
        <dbReference type="Proteomes" id="UP000041254"/>
    </source>
</evidence>
<dbReference type="SUPFAM" id="SSF82153">
    <property type="entry name" value="FAS1 domain"/>
    <property type="match status" value="1"/>
</dbReference>
<reference evidence="3 4" key="1">
    <citation type="submission" date="2014-11" db="EMBL/GenBank/DDBJ databases">
        <authorList>
            <person name="Zhu J."/>
            <person name="Qi W."/>
            <person name="Song R."/>
        </authorList>
    </citation>
    <scope>NUCLEOTIDE SEQUENCE [LARGE SCALE GENOMIC DNA]</scope>
</reference>
<proteinExistence type="predicted"/>
<dbReference type="Pfam" id="PF02469">
    <property type="entry name" value="Fasciclin"/>
    <property type="match status" value="1"/>
</dbReference>
<keyword evidence="1" id="KW-0732">Signal</keyword>
<feature type="chain" id="PRO_5005190076" description="FAS1 domain-containing protein" evidence="1">
    <location>
        <begin position="25"/>
        <end position="291"/>
    </location>
</feature>
<dbReference type="GO" id="GO:0005615">
    <property type="term" value="C:extracellular space"/>
    <property type="evidence" value="ECO:0007669"/>
    <property type="project" value="TreeGrafter"/>
</dbReference>
<dbReference type="PROSITE" id="PS50213">
    <property type="entry name" value="FAS1"/>
    <property type="match status" value="1"/>
</dbReference>
<name>A0A0G4G7F4_VITBC</name>
<keyword evidence="4" id="KW-1185">Reference proteome</keyword>
<dbReference type="InterPro" id="IPR050904">
    <property type="entry name" value="Adhesion/Biosynth-related"/>
</dbReference>
<dbReference type="InterPro" id="IPR036378">
    <property type="entry name" value="FAS1_dom_sf"/>
</dbReference>
<dbReference type="OrthoDB" id="286301at2759"/>
<dbReference type="PROSITE" id="PS51257">
    <property type="entry name" value="PROKAR_LIPOPROTEIN"/>
    <property type="match status" value="1"/>
</dbReference>
<protein>
    <recommendedName>
        <fullName evidence="2">FAS1 domain-containing protein</fullName>
    </recommendedName>
</protein>
<evidence type="ECO:0000256" key="1">
    <source>
        <dbReference type="SAM" id="SignalP"/>
    </source>
</evidence>
<dbReference type="Proteomes" id="UP000041254">
    <property type="component" value="Unassembled WGS sequence"/>
</dbReference>
<evidence type="ECO:0000259" key="2">
    <source>
        <dbReference type="PROSITE" id="PS50213"/>
    </source>
</evidence>
<dbReference type="PANTHER" id="PTHR10900">
    <property type="entry name" value="PERIOSTIN-RELATED"/>
    <property type="match status" value="1"/>
</dbReference>
<dbReference type="EMBL" id="CDMY01000585">
    <property type="protein sequence ID" value="CEM24617.1"/>
    <property type="molecule type" value="Genomic_DNA"/>
</dbReference>
<gene>
    <name evidence="3" type="ORF">Vbra_319</name>
</gene>
<feature type="domain" description="FAS1" evidence="2">
    <location>
        <begin position="38"/>
        <end position="167"/>
    </location>
</feature>
<dbReference type="VEuPathDB" id="CryptoDB:Vbra_319"/>
<dbReference type="PANTHER" id="PTHR10900:SF77">
    <property type="entry name" value="FI19380P1"/>
    <property type="match status" value="1"/>
</dbReference>
<accession>A0A0G4G7F4</accession>